<keyword evidence="6" id="KW-0862">Zinc</keyword>
<evidence type="ECO:0000256" key="9">
    <source>
        <dbReference type="ARBA" id="ARBA00023136"/>
    </source>
</evidence>
<dbReference type="EMBL" id="JAQFWQ010000007">
    <property type="protein sequence ID" value="MDA2809843.1"/>
    <property type="molecule type" value="Genomic_DNA"/>
</dbReference>
<evidence type="ECO:0000256" key="6">
    <source>
        <dbReference type="ARBA" id="ARBA00022833"/>
    </source>
</evidence>
<keyword evidence="4 11" id="KW-0812">Transmembrane</keyword>
<feature type="transmembrane region" description="Helical" evidence="11">
    <location>
        <begin position="157"/>
        <end position="181"/>
    </location>
</feature>
<evidence type="ECO:0000256" key="4">
    <source>
        <dbReference type="ARBA" id="ARBA00022692"/>
    </source>
</evidence>
<sequence length="239" mass="24305">MPARTVAPDRRRETLTRRIRLIVAGTIAYNLVEAAVAITAGSLASSAALIGFGLDSLVEVSSALAVAWQFSAGDPAVRQSRERRALRVIAVSFFALAAYVTFEAFRSFTGAEAEPSTVGIVLAALSVAVMPLLSLAERRTGRELGSASAVADSKQTMLCAYLSAALLVGLLANAVLGWTWADPVVALVIAAVAVREGVEAWRGDACCAAGGMALAVAPGEAAPGTGADGCGCGDGCSCC</sequence>
<keyword evidence="7 11" id="KW-1133">Transmembrane helix</keyword>
<gene>
    <name evidence="13" type="ORF">O4J56_04255</name>
</gene>
<evidence type="ECO:0000256" key="7">
    <source>
        <dbReference type="ARBA" id="ARBA00022989"/>
    </source>
</evidence>
<comment type="caution">
    <text evidence="13">The sequence shown here is derived from an EMBL/GenBank/DDBJ whole genome shotgun (WGS) entry which is preliminary data.</text>
</comment>
<dbReference type="RefSeq" id="WP_270683748.1">
    <property type="nucleotide sequence ID" value="NZ_JAQFWQ010000007.1"/>
</dbReference>
<dbReference type="Pfam" id="PF01545">
    <property type="entry name" value="Cation_efflux"/>
    <property type="match status" value="1"/>
</dbReference>
<keyword evidence="10" id="KW-0968">Cytoplasmic vesicle</keyword>
<comment type="subcellular location">
    <subcellularLocation>
        <location evidence="2">Cytoplasmic vesicle</location>
        <location evidence="2">Secretory vesicle</location>
        <location evidence="2">Synaptic vesicle membrane</location>
        <topology evidence="2">Multi-pass membrane protein</topology>
    </subcellularLocation>
    <subcellularLocation>
        <location evidence="1">Early endosome membrane</location>
    </subcellularLocation>
</comment>
<feature type="transmembrane region" description="Helical" evidence="11">
    <location>
        <begin position="85"/>
        <end position="105"/>
    </location>
</feature>
<feature type="transmembrane region" description="Helical" evidence="11">
    <location>
        <begin position="21"/>
        <end position="43"/>
    </location>
</feature>
<feature type="transmembrane region" description="Helical" evidence="11">
    <location>
        <begin position="117"/>
        <end position="136"/>
    </location>
</feature>
<reference evidence="13 14" key="1">
    <citation type="submission" date="2023-01" db="EMBL/GenBank/DDBJ databases">
        <title>Draft genome sequence of Nocardiopsis sp. RSe5-2 isolated from halophytes.</title>
        <authorList>
            <person name="Duangmal K."/>
            <person name="Chantavorakit T."/>
        </authorList>
    </citation>
    <scope>NUCLEOTIDE SEQUENCE [LARGE SCALE GENOMIC DNA]</scope>
    <source>
        <strain evidence="13 14">RSe5-2</strain>
    </source>
</reference>
<evidence type="ECO:0000256" key="8">
    <source>
        <dbReference type="ARBA" id="ARBA00023018"/>
    </source>
</evidence>
<feature type="domain" description="Cation efflux protein transmembrane" evidence="12">
    <location>
        <begin position="89"/>
        <end position="198"/>
    </location>
</feature>
<name>A0ABT4TYR6_9ACTN</name>
<dbReference type="Gene3D" id="1.20.1510.10">
    <property type="entry name" value="Cation efflux protein transmembrane domain"/>
    <property type="match status" value="1"/>
</dbReference>
<evidence type="ECO:0000256" key="2">
    <source>
        <dbReference type="ARBA" id="ARBA00004644"/>
    </source>
</evidence>
<feature type="transmembrane region" description="Helical" evidence="11">
    <location>
        <begin position="49"/>
        <end position="73"/>
    </location>
</feature>
<evidence type="ECO:0000256" key="10">
    <source>
        <dbReference type="ARBA" id="ARBA00023329"/>
    </source>
</evidence>
<dbReference type="PANTHER" id="PTHR31937:SF2">
    <property type="entry name" value="TRANSMEMBRANE PROTEIN 163"/>
    <property type="match status" value="1"/>
</dbReference>
<organism evidence="13 14">
    <name type="scientific">Nocardiopsis endophytica</name>
    <dbReference type="NCBI Taxonomy" id="3018445"/>
    <lineage>
        <taxon>Bacteria</taxon>
        <taxon>Bacillati</taxon>
        <taxon>Actinomycetota</taxon>
        <taxon>Actinomycetes</taxon>
        <taxon>Streptosporangiales</taxon>
        <taxon>Nocardiopsidaceae</taxon>
        <taxon>Nocardiopsis</taxon>
    </lineage>
</organism>
<keyword evidence="8" id="KW-0770">Synapse</keyword>
<keyword evidence="5" id="KW-0967">Endosome</keyword>
<proteinExistence type="inferred from homology"/>
<comment type="similarity">
    <text evidence="3">Belongs to the TMEM163 family.</text>
</comment>
<dbReference type="PANTHER" id="PTHR31937">
    <property type="entry name" value="TRANSMEMBRANE PROTEIN 163"/>
    <property type="match status" value="1"/>
</dbReference>
<keyword evidence="14" id="KW-1185">Reference proteome</keyword>
<dbReference type="InterPro" id="IPR027469">
    <property type="entry name" value="Cation_efflux_TMD_sf"/>
</dbReference>
<evidence type="ECO:0000313" key="13">
    <source>
        <dbReference type="EMBL" id="MDA2809843.1"/>
    </source>
</evidence>
<accession>A0ABT4TYR6</accession>
<dbReference type="InterPro" id="IPR026765">
    <property type="entry name" value="Tmem163"/>
</dbReference>
<evidence type="ECO:0000313" key="14">
    <source>
        <dbReference type="Proteomes" id="UP001527866"/>
    </source>
</evidence>
<evidence type="ECO:0000256" key="11">
    <source>
        <dbReference type="SAM" id="Phobius"/>
    </source>
</evidence>
<evidence type="ECO:0000259" key="12">
    <source>
        <dbReference type="Pfam" id="PF01545"/>
    </source>
</evidence>
<dbReference type="SUPFAM" id="SSF161111">
    <property type="entry name" value="Cation efflux protein transmembrane domain-like"/>
    <property type="match status" value="1"/>
</dbReference>
<keyword evidence="9 11" id="KW-0472">Membrane</keyword>
<evidence type="ECO:0000256" key="1">
    <source>
        <dbReference type="ARBA" id="ARBA00004146"/>
    </source>
</evidence>
<evidence type="ECO:0000256" key="3">
    <source>
        <dbReference type="ARBA" id="ARBA00008731"/>
    </source>
</evidence>
<dbReference type="Proteomes" id="UP001527866">
    <property type="component" value="Unassembled WGS sequence"/>
</dbReference>
<evidence type="ECO:0000256" key="5">
    <source>
        <dbReference type="ARBA" id="ARBA00022753"/>
    </source>
</evidence>
<protein>
    <submittedName>
        <fullName evidence="13">Cation transporter</fullName>
    </submittedName>
</protein>
<dbReference type="InterPro" id="IPR058533">
    <property type="entry name" value="Cation_efflux_TM"/>
</dbReference>